<dbReference type="AlphaFoldDB" id="A0A0S2F4W7"/>
<evidence type="ECO:0000313" key="2">
    <source>
        <dbReference type="Proteomes" id="UP000060787"/>
    </source>
</evidence>
<protein>
    <submittedName>
        <fullName evidence="1">Uncharacterized protein</fullName>
    </submittedName>
</protein>
<gene>
    <name evidence="1" type="ORF">LA76x_0436</name>
</gene>
<accession>A0A0S2F4W7</accession>
<evidence type="ECO:0000313" key="1">
    <source>
        <dbReference type="EMBL" id="ALN78597.1"/>
    </source>
</evidence>
<dbReference type="InterPro" id="IPR046583">
    <property type="entry name" value="DUF6631"/>
</dbReference>
<reference evidence="1 2" key="1">
    <citation type="journal article" date="2015" name="BMC Genomics">
        <title>Comparative genomics and metabolic profiling of the genus Lysobacter.</title>
        <authorList>
            <person name="de Bruijn I."/>
            <person name="Cheng X."/>
            <person name="de Jager V."/>
            <person name="Exposito R.G."/>
            <person name="Watrous J."/>
            <person name="Patel N."/>
            <person name="Postma J."/>
            <person name="Dorrestein P.C."/>
            <person name="Kobayashi D."/>
            <person name="Raaijmakers J.M."/>
        </authorList>
    </citation>
    <scope>NUCLEOTIDE SEQUENCE [LARGE SCALE GENOMIC DNA]</scope>
    <source>
        <strain evidence="1 2">76</strain>
    </source>
</reference>
<dbReference type="PATRIC" id="fig|84531.8.peg.449"/>
<dbReference type="Proteomes" id="UP000060787">
    <property type="component" value="Chromosome"/>
</dbReference>
<proteinExistence type="predicted"/>
<dbReference type="KEGG" id="lab:LA76x_0436"/>
<dbReference type="EMBL" id="CP011129">
    <property type="protein sequence ID" value="ALN78597.1"/>
    <property type="molecule type" value="Genomic_DNA"/>
</dbReference>
<organism evidence="1 2">
    <name type="scientific">Lysobacter antibioticus</name>
    <dbReference type="NCBI Taxonomy" id="84531"/>
    <lineage>
        <taxon>Bacteria</taxon>
        <taxon>Pseudomonadati</taxon>
        <taxon>Pseudomonadota</taxon>
        <taxon>Gammaproteobacteria</taxon>
        <taxon>Lysobacterales</taxon>
        <taxon>Lysobacteraceae</taxon>
        <taxon>Lysobacter</taxon>
    </lineage>
</organism>
<keyword evidence="2" id="KW-1185">Reference proteome</keyword>
<dbReference type="eggNOG" id="ENOG50333YC">
    <property type="taxonomic scope" value="Bacteria"/>
</dbReference>
<sequence>MARKIKRPESPPADDLIVLQPNRVLPLGDRTVTVREMGFFESLRLHSEIAALVADLVEQTDDGNIDLGRLHRVCAQHPDATVELLAQVSDQSVEFVHSLNAAQGDLLLLTFWAVNADFFLQRVIAALELRRAAPAATGPASSPP</sequence>
<dbReference type="STRING" id="84531.LA76x_0436"/>
<dbReference type="Pfam" id="PF20336">
    <property type="entry name" value="DUF6631"/>
    <property type="match status" value="1"/>
</dbReference>
<dbReference type="RefSeq" id="WP_057916375.1">
    <property type="nucleotide sequence ID" value="NZ_CP011129.1"/>
</dbReference>
<name>A0A0S2F4W7_LYSAN</name>